<dbReference type="EMBL" id="AWVQ01000306">
    <property type="protein sequence ID" value="ERK71285.1"/>
    <property type="molecule type" value="Genomic_DNA"/>
</dbReference>
<organism evidence="1 2">
    <name type="scientific">Leifsonia aquatica ATCC 14665</name>
    <dbReference type="NCBI Taxonomy" id="1358026"/>
    <lineage>
        <taxon>Bacteria</taxon>
        <taxon>Bacillati</taxon>
        <taxon>Actinomycetota</taxon>
        <taxon>Actinomycetes</taxon>
        <taxon>Micrococcales</taxon>
        <taxon>Microbacteriaceae</taxon>
        <taxon>Leifsonia</taxon>
    </lineage>
</organism>
<dbReference type="HOGENOM" id="CLU_3154380_0_0_11"/>
<evidence type="ECO:0000313" key="2">
    <source>
        <dbReference type="Proteomes" id="UP000016605"/>
    </source>
</evidence>
<name>U2R7R5_LEIAQ</name>
<dbReference type="AlphaFoldDB" id="U2R7R5"/>
<evidence type="ECO:0000313" key="1">
    <source>
        <dbReference type="EMBL" id="ERK71285.1"/>
    </source>
</evidence>
<accession>U2R7R5</accession>
<gene>
    <name evidence="1" type="ORF">N136_02367</name>
</gene>
<reference evidence="1 2" key="1">
    <citation type="submission" date="2013-08" db="EMBL/GenBank/DDBJ databases">
        <authorList>
            <person name="Weinstock G."/>
            <person name="Sodergren E."/>
            <person name="Wylie T."/>
            <person name="Fulton L."/>
            <person name="Fulton R."/>
            <person name="Fronick C."/>
            <person name="O'Laughlin M."/>
            <person name="Godfrey J."/>
            <person name="Miner T."/>
            <person name="Herter B."/>
            <person name="Appelbaum E."/>
            <person name="Cordes M."/>
            <person name="Lek S."/>
            <person name="Wollam A."/>
            <person name="Pepin K.H."/>
            <person name="Palsikar V.B."/>
            <person name="Mitreva M."/>
            <person name="Wilson R.K."/>
        </authorList>
    </citation>
    <scope>NUCLEOTIDE SEQUENCE [LARGE SCALE GENOMIC DNA]</scope>
    <source>
        <strain evidence="1 2">ATCC 14665</strain>
    </source>
</reference>
<proteinExistence type="predicted"/>
<protein>
    <submittedName>
        <fullName evidence="1">Uncharacterized protein</fullName>
    </submittedName>
</protein>
<dbReference type="Proteomes" id="UP000016605">
    <property type="component" value="Unassembled WGS sequence"/>
</dbReference>
<comment type="caution">
    <text evidence="1">The sequence shown here is derived from an EMBL/GenBank/DDBJ whole genome shotgun (WGS) entry which is preliminary data.</text>
</comment>
<sequence>MHGFKAAEEILTLVLSSALQPSGRLMAAHHLFSSGEVFSQRYKTEQTI</sequence>